<comment type="similarity">
    <text evidence="2">Belongs to the bacterial solute-binding protein 2 family.</text>
</comment>
<dbReference type="Proteomes" id="UP001054884">
    <property type="component" value="Unassembled WGS sequence"/>
</dbReference>
<comment type="subcellular location">
    <subcellularLocation>
        <location evidence="1">Cell envelope</location>
    </subcellularLocation>
</comment>
<feature type="domain" description="Periplasmic binding protein" evidence="5">
    <location>
        <begin position="43"/>
        <end position="301"/>
    </location>
</feature>
<dbReference type="PANTHER" id="PTHR46847">
    <property type="entry name" value="D-ALLOSE-BINDING PERIPLASMIC PROTEIN-RELATED"/>
    <property type="match status" value="1"/>
</dbReference>
<keyword evidence="3" id="KW-0732">Signal</keyword>
<reference evidence="6 7" key="1">
    <citation type="journal article" date="2022" name="J. Dairy Sci.">
        <title>Genetic diversity of Lactobacillus delbrueckii isolated from raw milk in Hokkaido, Japan.</title>
        <authorList>
            <person name="Tsuchihashi H."/>
            <person name="Ichikawa A."/>
            <person name="Takeda M."/>
            <person name="Koizumi A."/>
            <person name="Mizoguchi C."/>
            <person name="Ishida T."/>
            <person name="Kimura K."/>
        </authorList>
    </citation>
    <scope>NUCLEOTIDE SEQUENCE [LARGE SCALE GENOMIC DNA]</scope>
    <source>
        <strain evidence="6 7">ME-791</strain>
    </source>
</reference>
<evidence type="ECO:0000259" key="5">
    <source>
        <dbReference type="Pfam" id="PF13407"/>
    </source>
</evidence>
<name>A0ABD0AGK3_9LACO</name>
<sequence>MTFHNKRKFSKQLVCSTFATVGLILLTYFLLNLHPWTKRQYTIGTSYMTMNNNFYVILNEQIANSVNQHGDRLITRDPALKVDKQVQQINDFIKEKVDLIVIAPVDGNSVKIHQALRKARAAGIKIINVDTEMKWADADCTIATDNYRAGSLVARYLLKKEKQAKILLLTQASAYSAKERISGFCSTLSNSSKAKNYKIVDRLETFGQSEIALPKVTAYLEKGKSFDTVMALNDQAAIGALSAIAAQKLDKKIHVYSVDGSPNMKLLISKNSNAVATAAQSPVKMGKSSAKAIYGLLKGEKVKEKIVIPTEIIDRGNLNHYGTTGWQ</sequence>
<protein>
    <submittedName>
        <fullName evidence="6">Ribose ABC transporter substrate-binding protein</fullName>
    </submittedName>
</protein>
<dbReference type="Gene3D" id="3.40.50.2300">
    <property type="match status" value="2"/>
</dbReference>
<keyword evidence="4" id="KW-1133">Transmembrane helix</keyword>
<dbReference type="InterPro" id="IPR028082">
    <property type="entry name" value="Peripla_BP_I"/>
</dbReference>
<dbReference type="GO" id="GO:0030246">
    <property type="term" value="F:carbohydrate binding"/>
    <property type="evidence" value="ECO:0007669"/>
    <property type="project" value="UniProtKB-ARBA"/>
</dbReference>
<dbReference type="PANTHER" id="PTHR46847:SF2">
    <property type="entry name" value="ABC TRANSPORTER SUGAR-BINDING PROTEIN"/>
    <property type="match status" value="1"/>
</dbReference>
<feature type="transmembrane region" description="Helical" evidence="4">
    <location>
        <begin position="12"/>
        <end position="31"/>
    </location>
</feature>
<evidence type="ECO:0000256" key="4">
    <source>
        <dbReference type="SAM" id="Phobius"/>
    </source>
</evidence>
<keyword evidence="4" id="KW-0472">Membrane</keyword>
<dbReference type="SUPFAM" id="SSF53822">
    <property type="entry name" value="Periplasmic binding protein-like I"/>
    <property type="match status" value="1"/>
</dbReference>
<proteinExistence type="inferred from homology"/>
<dbReference type="AlphaFoldDB" id="A0ABD0AGK3"/>
<dbReference type="InterPro" id="IPR025997">
    <property type="entry name" value="SBP_2_dom"/>
</dbReference>
<evidence type="ECO:0000256" key="2">
    <source>
        <dbReference type="ARBA" id="ARBA00007639"/>
    </source>
</evidence>
<dbReference type="EMBL" id="BNHY01000033">
    <property type="protein sequence ID" value="GHN34243.1"/>
    <property type="molecule type" value="Genomic_DNA"/>
</dbReference>
<evidence type="ECO:0000313" key="7">
    <source>
        <dbReference type="Proteomes" id="UP001054884"/>
    </source>
</evidence>
<gene>
    <name evidence="6" type="primary">rbsB</name>
    <name evidence="6" type="ORF">ME791_13950</name>
</gene>
<evidence type="ECO:0000256" key="1">
    <source>
        <dbReference type="ARBA" id="ARBA00004196"/>
    </source>
</evidence>
<evidence type="ECO:0000313" key="6">
    <source>
        <dbReference type="EMBL" id="GHN34243.1"/>
    </source>
</evidence>
<keyword evidence="4" id="KW-0812">Transmembrane</keyword>
<organism evidence="6 7">
    <name type="scientific">Lactobacillus delbrueckii</name>
    <dbReference type="NCBI Taxonomy" id="1584"/>
    <lineage>
        <taxon>Bacteria</taxon>
        <taxon>Bacillati</taxon>
        <taxon>Bacillota</taxon>
        <taxon>Bacilli</taxon>
        <taxon>Lactobacillales</taxon>
        <taxon>Lactobacillaceae</taxon>
        <taxon>Lactobacillus</taxon>
    </lineage>
</organism>
<evidence type="ECO:0000256" key="3">
    <source>
        <dbReference type="ARBA" id="ARBA00022729"/>
    </source>
</evidence>
<dbReference type="GO" id="GO:0030313">
    <property type="term" value="C:cell envelope"/>
    <property type="evidence" value="ECO:0007669"/>
    <property type="project" value="UniProtKB-SubCell"/>
</dbReference>
<accession>A0ABD0AGK3</accession>
<dbReference type="CDD" id="cd19971">
    <property type="entry name" value="PBP1_ABC_sugar_binding-like"/>
    <property type="match status" value="1"/>
</dbReference>
<comment type="caution">
    <text evidence="6">The sequence shown here is derived from an EMBL/GenBank/DDBJ whole genome shotgun (WGS) entry which is preliminary data.</text>
</comment>
<dbReference type="RefSeq" id="WP_236160305.1">
    <property type="nucleotide sequence ID" value="NZ_BNHQ01000045.1"/>
</dbReference>
<dbReference type="Pfam" id="PF13407">
    <property type="entry name" value="Peripla_BP_4"/>
    <property type="match status" value="1"/>
</dbReference>